<accession>A0ABV7VBY2</accession>
<sequence length="181" mass="19931">MSDLAQWIAIPPVALPQTPSALPGYPQSGMMRQAHGLWLQARGAREMPDRATLAPLIPETIRPFTILFAAIREPFDFRYAEIGSRIQAISNSDNTGRLLSELPHQRPPSKVWDHLSAAFDARAPIHGILPYVGRARDLSSIYHIVLPLADDGETVDRLLVCVDLGPAVRLEDGTHPFTQLG</sequence>
<evidence type="ECO:0008006" key="3">
    <source>
        <dbReference type="Google" id="ProtNLM"/>
    </source>
</evidence>
<reference evidence="2" key="1">
    <citation type="journal article" date="2019" name="Int. J. Syst. Evol. Microbiol.">
        <title>The Global Catalogue of Microorganisms (GCM) 10K type strain sequencing project: providing services to taxonomists for standard genome sequencing and annotation.</title>
        <authorList>
            <consortium name="The Broad Institute Genomics Platform"/>
            <consortium name="The Broad Institute Genome Sequencing Center for Infectious Disease"/>
            <person name="Wu L."/>
            <person name="Ma J."/>
        </authorList>
    </citation>
    <scope>NUCLEOTIDE SEQUENCE [LARGE SCALE GENOMIC DNA]</scope>
    <source>
        <strain evidence="2">KCTC 42182</strain>
    </source>
</reference>
<comment type="caution">
    <text evidence="1">The sequence shown here is derived from an EMBL/GenBank/DDBJ whole genome shotgun (WGS) entry which is preliminary data.</text>
</comment>
<dbReference type="EMBL" id="JBHRYJ010000001">
    <property type="protein sequence ID" value="MFC3674567.1"/>
    <property type="molecule type" value="Genomic_DNA"/>
</dbReference>
<proteinExistence type="predicted"/>
<keyword evidence="2" id="KW-1185">Reference proteome</keyword>
<dbReference type="RefSeq" id="WP_379721775.1">
    <property type="nucleotide sequence ID" value="NZ_JBHRYJ010000001.1"/>
</dbReference>
<gene>
    <name evidence="1" type="ORF">ACFOOQ_03370</name>
</gene>
<evidence type="ECO:0000313" key="2">
    <source>
        <dbReference type="Proteomes" id="UP001595711"/>
    </source>
</evidence>
<protein>
    <recommendedName>
        <fullName evidence="3">PAS domain-containing protein</fullName>
    </recommendedName>
</protein>
<evidence type="ECO:0000313" key="1">
    <source>
        <dbReference type="EMBL" id="MFC3674567.1"/>
    </source>
</evidence>
<dbReference type="Proteomes" id="UP001595711">
    <property type="component" value="Unassembled WGS sequence"/>
</dbReference>
<name>A0ABV7VBY2_9PROT</name>
<organism evidence="1 2">
    <name type="scientific">Ferrovibrio xuzhouensis</name>
    <dbReference type="NCBI Taxonomy" id="1576914"/>
    <lineage>
        <taxon>Bacteria</taxon>
        <taxon>Pseudomonadati</taxon>
        <taxon>Pseudomonadota</taxon>
        <taxon>Alphaproteobacteria</taxon>
        <taxon>Rhodospirillales</taxon>
        <taxon>Rhodospirillaceae</taxon>
        <taxon>Ferrovibrio</taxon>
    </lineage>
</organism>